<keyword evidence="2 5" id="KW-0812">Transmembrane</keyword>
<evidence type="ECO:0000256" key="3">
    <source>
        <dbReference type="ARBA" id="ARBA00022989"/>
    </source>
</evidence>
<feature type="transmembrane region" description="Helical" evidence="5">
    <location>
        <begin position="116"/>
        <end position="137"/>
    </location>
</feature>
<dbReference type="AlphaFoldDB" id="A0A1I7NJR5"/>
<comment type="subcellular location">
    <subcellularLocation>
        <location evidence="1">Membrane</location>
    </subcellularLocation>
</comment>
<reference evidence="7" key="1">
    <citation type="submission" date="2016-10" db="EMBL/GenBank/DDBJ databases">
        <authorList>
            <person name="Varghese N."/>
            <person name="Submissions S."/>
        </authorList>
    </citation>
    <scope>NUCLEOTIDE SEQUENCE [LARGE SCALE GENOMIC DNA]</scope>
    <source>
        <strain evidence="7">DSM 1565</strain>
    </source>
</reference>
<dbReference type="STRING" id="51670.SAMN04488557_2446"/>
<keyword evidence="3 5" id="KW-1133">Transmembrane helix</keyword>
<sequence>MTVTDFLLPVFVQVGLTFVVLIMMAVTRTRCLSSGEVRSGDIALGEPGWPKKVTQYANAFRNQFELPVLFYAVVAFILITKTGDVLLLTLAWLFVIMRIVHAYIHVTYNNVSHRGGIYGLGAAALIAMWIVFAIKILTGT</sequence>
<dbReference type="OrthoDB" id="5516290at2"/>
<keyword evidence="4 5" id="KW-0472">Membrane</keyword>
<evidence type="ECO:0000256" key="2">
    <source>
        <dbReference type="ARBA" id="ARBA00022692"/>
    </source>
</evidence>
<dbReference type="InterPro" id="IPR001129">
    <property type="entry name" value="Membr-assoc_MAPEG"/>
</dbReference>
<evidence type="ECO:0000313" key="6">
    <source>
        <dbReference type="EMBL" id="SFV34880.1"/>
    </source>
</evidence>
<evidence type="ECO:0000256" key="1">
    <source>
        <dbReference type="ARBA" id="ARBA00004370"/>
    </source>
</evidence>
<dbReference type="RefSeq" id="WP_092867928.1">
    <property type="nucleotide sequence ID" value="NZ_FPCH01000002.1"/>
</dbReference>
<name>A0A1I7NJR5_9HYPH</name>
<protein>
    <recommendedName>
        <fullName evidence="8">MAPEG family protein</fullName>
    </recommendedName>
</protein>
<dbReference type="Pfam" id="PF01124">
    <property type="entry name" value="MAPEG"/>
    <property type="match status" value="1"/>
</dbReference>
<dbReference type="GO" id="GO:0016020">
    <property type="term" value="C:membrane"/>
    <property type="evidence" value="ECO:0007669"/>
    <property type="project" value="UniProtKB-SubCell"/>
</dbReference>
<accession>A0A1I7NJR5</accession>
<evidence type="ECO:0008006" key="8">
    <source>
        <dbReference type="Google" id="ProtNLM"/>
    </source>
</evidence>
<dbReference type="EMBL" id="FPCH01000002">
    <property type="protein sequence ID" value="SFV34880.1"/>
    <property type="molecule type" value="Genomic_DNA"/>
</dbReference>
<dbReference type="InterPro" id="IPR023352">
    <property type="entry name" value="MAPEG-like_dom_sf"/>
</dbReference>
<organism evidence="6 7">
    <name type="scientific">Hyphomicrobium facile</name>
    <dbReference type="NCBI Taxonomy" id="51670"/>
    <lineage>
        <taxon>Bacteria</taxon>
        <taxon>Pseudomonadati</taxon>
        <taxon>Pseudomonadota</taxon>
        <taxon>Alphaproteobacteria</taxon>
        <taxon>Hyphomicrobiales</taxon>
        <taxon>Hyphomicrobiaceae</taxon>
        <taxon>Hyphomicrobium</taxon>
    </lineage>
</organism>
<gene>
    <name evidence="6" type="ORF">SAMN04488557_2446</name>
</gene>
<dbReference type="SUPFAM" id="SSF161084">
    <property type="entry name" value="MAPEG domain-like"/>
    <property type="match status" value="1"/>
</dbReference>
<keyword evidence="7" id="KW-1185">Reference proteome</keyword>
<dbReference type="Gene3D" id="1.20.120.550">
    <property type="entry name" value="Membrane associated eicosanoid/glutathione metabolism-like domain"/>
    <property type="match status" value="1"/>
</dbReference>
<feature type="transmembrane region" description="Helical" evidence="5">
    <location>
        <begin position="6"/>
        <end position="26"/>
    </location>
</feature>
<evidence type="ECO:0000256" key="4">
    <source>
        <dbReference type="ARBA" id="ARBA00023136"/>
    </source>
</evidence>
<evidence type="ECO:0000313" key="7">
    <source>
        <dbReference type="Proteomes" id="UP000199423"/>
    </source>
</evidence>
<feature type="transmembrane region" description="Helical" evidence="5">
    <location>
        <begin position="85"/>
        <end position="104"/>
    </location>
</feature>
<dbReference type="Proteomes" id="UP000199423">
    <property type="component" value="Unassembled WGS sequence"/>
</dbReference>
<proteinExistence type="predicted"/>
<evidence type="ECO:0000256" key="5">
    <source>
        <dbReference type="SAM" id="Phobius"/>
    </source>
</evidence>